<reference evidence="1" key="1">
    <citation type="submission" date="2020-11" db="EMBL/GenBank/DDBJ databases">
        <title>Intraspecies plasmid and genomic variation of Mycobacterium kubicae revealed by the complete genome sequences of two clinical isolates.</title>
        <authorList>
            <person name="Hendrix J.R."/>
            <person name="Epperson L.E."/>
            <person name="Honda J.R."/>
            <person name="Strong M."/>
        </authorList>
    </citation>
    <scope>NUCLEOTIDE SEQUENCE</scope>
    <source>
        <strain evidence="1">JCM 13573</strain>
        <plasmid evidence="1">pJCM_13573_2</plasmid>
    </source>
</reference>
<geneLocation type="plasmid" evidence="1 2">
    <name>pJCM_13573_2</name>
</geneLocation>
<dbReference type="Proteomes" id="UP000663583">
    <property type="component" value="Plasmid pJCM_13573_2"/>
</dbReference>
<evidence type="ECO:0000313" key="1">
    <source>
        <dbReference type="EMBL" id="QPI41100.1"/>
    </source>
</evidence>
<keyword evidence="1" id="KW-0614">Plasmid</keyword>
<gene>
    <name evidence="1" type="ORF">I2456_28205</name>
</gene>
<proteinExistence type="predicted"/>
<name>A0AAX1JLB2_9MYCO</name>
<dbReference type="AlphaFoldDB" id="A0AAX1JLB2"/>
<dbReference type="KEGG" id="mku:I2456_28205"/>
<organism evidence="1 2">
    <name type="scientific">Mycobacterium kubicae</name>
    <dbReference type="NCBI Taxonomy" id="120959"/>
    <lineage>
        <taxon>Bacteria</taxon>
        <taxon>Bacillati</taxon>
        <taxon>Actinomycetota</taxon>
        <taxon>Actinomycetes</taxon>
        <taxon>Mycobacteriales</taxon>
        <taxon>Mycobacteriaceae</taxon>
        <taxon>Mycobacterium</taxon>
        <taxon>Mycobacterium simiae complex</taxon>
    </lineage>
</organism>
<evidence type="ECO:0008006" key="3">
    <source>
        <dbReference type="Google" id="ProtNLM"/>
    </source>
</evidence>
<dbReference type="EMBL" id="CP065049">
    <property type="protein sequence ID" value="QPI41100.1"/>
    <property type="molecule type" value="Genomic_DNA"/>
</dbReference>
<sequence length="79" mass="8335">MAVSEQDELAGLWRTVDELSADLAPADRRAVRDAIANSVLEDHHPTAGEIGRLVALAAGKISMADYLTTVTQAAKTDAC</sequence>
<evidence type="ECO:0000313" key="2">
    <source>
        <dbReference type="Proteomes" id="UP000663583"/>
    </source>
</evidence>
<protein>
    <recommendedName>
        <fullName evidence="3">Antitoxin VbhA domain-containing protein</fullName>
    </recommendedName>
</protein>
<accession>A0AAX1JLB2</accession>